<evidence type="ECO:0000313" key="3">
    <source>
        <dbReference type="Proteomes" id="UP001597249"/>
    </source>
</evidence>
<dbReference type="SUPFAM" id="SSF52058">
    <property type="entry name" value="L domain-like"/>
    <property type="match status" value="1"/>
</dbReference>
<feature type="signal peptide" evidence="1">
    <location>
        <begin position="1"/>
        <end position="28"/>
    </location>
</feature>
<dbReference type="EMBL" id="JBHTMO010000036">
    <property type="protein sequence ID" value="MFD1393935.1"/>
    <property type="molecule type" value="Genomic_DNA"/>
</dbReference>
<protein>
    <submittedName>
        <fullName evidence="2">Leucine-rich repeat domain-containing protein</fullName>
    </submittedName>
</protein>
<dbReference type="InterPro" id="IPR032675">
    <property type="entry name" value="LRR_dom_sf"/>
</dbReference>
<dbReference type="Proteomes" id="UP001597249">
    <property type="component" value="Unassembled WGS sequence"/>
</dbReference>
<feature type="chain" id="PRO_5046754540" evidence="1">
    <location>
        <begin position="29"/>
        <end position="536"/>
    </location>
</feature>
<evidence type="ECO:0000313" key="2">
    <source>
        <dbReference type="EMBL" id="MFD1393935.1"/>
    </source>
</evidence>
<dbReference type="RefSeq" id="WP_125586388.1">
    <property type="nucleotide sequence ID" value="NZ_JBHTMO010000036.1"/>
</dbReference>
<evidence type="ECO:0000256" key="1">
    <source>
        <dbReference type="SAM" id="SignalP"/>
    </source>
</evidence>
<proteinExistence type="predicted"/>
<comment type="caution">
    <text evidence="2">The sequence shown here is derived from an EMBL/GenBank/DDBJ whole genome shotgun (WGS) entry which is preliminary data.</text>
</comment>
<keyword evidence="1" id="KW-0732">Signal</keyword>
<accession>A0ABW4BAA7</accession>
<organism evidence="2 3">
    <name type="scientific">Lacticaseibacillus jixianensis</name>
    <dbReference type="NCBI Taxonomy" id="2486012"/>
    <lineage>
        <taxon>Bacteria</taxon>
        <taxon>Bacillati</taxon>
        <taxon>Bacillota</taxon>
        <taxon>Bacilli</taxon>
        <taxon>Lactobacillales</taxon>
        <taxon>Lactobacillaceae</taxon>
        <taxon>Lacticaseibacillus</taxon>
    </lineage>
</organism>
<keyword evidence="3" id="KW-1185">Reference proteome</keyword>
<gene>
    <name evidence="2" type="ORF">ACFQ3L_10200</name>
</gene>
<name>A0ABW4BAA7_9LACO</name>
<reference evidence="3" key="1">
    <citation type="journal article" date="2019" name="Int. J. Syst. Evol. Microbiol.">
        <title>The Global Catalogue of Microorganisms (GCM) 10K type strain sequencing project: providing services to taxonomists for standard genome sequencing and annotation.</title>
        <authorList>
            <consortium name="The Broad Institute Genomics Platform"/>
            <consortium name="The Broad Institute Genome Sequencing Center for Infectious Disease"/>
            <person name="Wu L."/>
            <person name="Ma J."/>
        </authorList>
    </citation>
    <scope>NUCLEOTIDE SEQUENCE [LARGE SCALE GENOMIC DNA]</scope>
    <source>
        <strain evidence="3">CCM 8911</strain>
    </source>
</reference>
<dbReference type="Gene3D" id="3.80.10.10">
    <property type="entry name" value="Ribonuclease Inhibitor"/>
    <property type="match status" value="1"/>
</dbReference>
<sequence>MRDWKRRLILIAAVGLLLLVRPAVPVQAAAVPADNSAAYAASRLIDYGIPKAVVQVIIDNSRYPDGRTAKEAGATPDDFTVGNVAALETVSLATVVRSGEGASTSTPNKTVGDWIAGAKHLTSLAEQDNYSYYLTNYGLNAAGTVDAATGPLVTKKFADYASASPAVNLLFQIIASAKAATRVNLNGVTAEITDSGTAQMILALFQTNRLPKLRSLVLANNHLGNLDQSWQLQQTLFNTSADQRVTELDLSNNQITSFPWGKAPAIAEHLTNLNLAGNELSKMTDMLNGWLQSVVDNNGVGDVKDAHWDVADWNTWNDLLPLLNVNTTGGLLLNDVSVNQLFQKLADQLSPSAVDRYKPQLTVETANALLQQNHQLTDQQRDELTTFIKDDGVWPTTQADKLTVGGMLNFGLISLDALAGDHLAQGLISISAVLNPGKGIYVAMSPWTINNDPATAFQTVLHINSNSLRPSSTNIPSTNTPLLFYRNETNVVQSNLSAALLNVTMSIEPPAAPIQAAAYQSTITWTISDPVSTRMK</sequence>